<proteinExistence type="predicted"/>
<accession>A0A833XS87</accession>
<keyword evidence="1" id="KW-0472">Membrane</keyword>
<keyword evidence="1" id="KW-1133">Transmembrane helix</keyword>
<dbReference type="AlphaFoldDB" id="A0A833XS87"/>
<feature type="transmembrane region" description="Helical" evidence="1">
    <location>
        <begin position="28"/>
        <end position="49"/>
    </location>
</feature>
<name>A0A833XS87_JUGRE</name>
<keyword evidence="1" id="KW-0812">Transmembrane</keyword>
<dbReference type="Proteomes" id="UP000619265">
    <property type="component" value="Unassembled WGS sequence"/>
</dbReference>
<gene>
    <name evidence="2" type="ORF">F2P56_008027</name>
</gene>
<evidence type="ECO:0000313" key="3">
    <source>
        <dbReference type="Proteomes" id="UP000619265"/>
    </source>
</evidence>
<protein>
    <submittedName>
        <fullName evidence="2">Uncharacterized protein</fullName>
    </submittedName>
</protein>
<evidence type="ECO:0000313" key="2">
    <source>
        <dbReference type="EMBL" id="KAF5476297.1"/>
    </source>
</evidence>
<dbReference type="EMBL" id="LIHL02000003">
    <property type="protein sequence ID" value="KAF5476297.1"/>
    <property type="molecule type" value="Genomic_DNA"/>
</dbReference>
<dbReference type="Gramene" id="Jr03_25980_p1">
    <property type="protein sequence ID" value="cds.Jr03_25980_p1"/>
    <property type="gene ID" value="Jr03_25980"/>
</dbReference>
<reference evidence="2" key="2">
    <citation type="submission" date="2020-03" db="EMBL/GenBank/DDBJ databases">
        <title>Walnut 2.0.</title>
        <authorList>
            <person name="Marrano A."/>
            <person name="Britton M."/>
            <person name="Zimin A.V."/>
            <person name="Zaini P.A."/>
            <person name="Workman R."/>
            <person name="Puiu D."/>
            <person name="Bianco L."/>
            <person name="Allen B.J."/>
            <person name="Troggio M."/>
            <person name="Leslie C.A."/>
            <person name="Timp W."/>
            <person name="Dendekar A."/>
            <person name="Salzberg S.L."/>
            <person name="Neale D.B."/>
        </authorList>
    </citation>
    <scope>NUCLEOTIDE SEQUENCE</scope>
    <source>
        <tissue evidence="2">Leaves</tissue>
    </source>
</reference>
<comment type="caution">
    <text evidence="2">The sequence shown here is derived from an EMBL/GenBank/DDBJ whole genome shotgun (WGS) entry which is preliminary data.</text>
</comment>
<feature type="transmembrane region" description="Helical" evidence="1">
    <location>
        <begin position="56"/>
        <end position="76"/>
    </location>
</feature>
<evidence type="ECO:0000256" key="1">
    <source>
        <dbReference type="SAM" id="Phobius"/>
    </source>
</evidence>
<feature type="transmembrane region" description="Helical" evidence="1">
    <location>
        <begin position="82"/>
        <end position="102"/>
    </location>
</feature>
<sequence length="239" mass="27678">MVVANNPLKYLGSVQLEKGVIYPHFQEIWTLWFEVYAALRLYVVVEILLGMKKKDVFKIFFLVGVKEVAILFFFLYWLDLYILRNCYVIFLLYILLELYILLKMLPSKSLFSSFKSIWHNWCIFSSLLLQADIESLMAVISSVVDVMQAMGSSIGFLLLRVWNSLLTHYKILQTITPLLLLCWSGIFPFTQGLFLSSSSPFFKTNFVLLSCLCCLTIVIFCIIISVSHLYASKFPFSFL</sequence>
<feature type="transmembrane region" description="Helical" evidence="1">
    <location>
        <begin position="206"/>
        <end position="231"/>
    </location>
</feature>
<feature type="transmembrane region" description="Helical" evidence="1">
    <location>
        <begin position="137"/>
        <end position="159"/>
    </location>
</feature>
<feature type="transmembrane region" description="Helical" evidence="1">
    <location>
        <begin position="171"/>
        <end position="194"/>
    </location>
</feature>
<organism evidence="2 3">
    <name type="scientific">Juglans regia</name>
    <name type="common">English walnut</name>
    <dbReference type="NCBI Taxonomy" id="51240"/>
    <lineage>
        <taxon>Eukaryota</taxon>
        <taxon>Viridiplantae</taxon>
        <taxon>Streptophyta</taxon>
        <taxon>Embryophyta</taxon>
        <taxon>Tracheophyta</taxon>
        <taxon>Spermatophyta</taxon>
        <taxon>Magnoliopsida</taxon>
        <taxon>eudicotyledons</taxon>
        <taxon>Gunneridae</taxon>
        <taxon>Pentapetalae</taxon>
        <taxon>rosids</taxon>
        <taxon>fabids</taxon>
        <taxon>Fagales</taxon>
        <taxon>Juglandaceae</taxon>
        <taxon>Juglans</taxon>
    </lineage>
</organism>
<reference evidence="2" key="1">
    <citation type="submission" date="2015-10" db="EMBL/GenBank/DDBJ databases">
        <authorList>
            <person name="Martinez-Garcia P.J."/>
            <person name="Crepeau M.W."/>
            <person name="Puiu D."/>
            <person name="Gonzalez-Ibeas D."/>
            <person name="Whalen J."/>
            <person name="Stevens K."/>
            <person name="Paul R."/>
            <person name="Butterfield T."/>
            <person name="Britton M."/>
            <person name="Reagan R."/>
            <person name="Chakraborty S."/>
            <person name="Walawage S.L."/>
            <person name="Vasquez-Gross H.A."/>
            <person name="Cardeno C."/>
            <person name="Famula R."/>
            <person name="Pratt K."/>
            <person name="Kuruganti S."/>
            <person name="Aradhya M.K."/>
            <person name="Leslie C.A."/>
            <person name="Dandekar A.M."/>
            <person name="Salzberg S.L."/>
            <person name="Wegrzyn J.L."/>
            <person name="Langley C.H."/>
            <person name="Neale D.B."/>
        </authorList>
    </citation>
    <scope>NUCLEOTIDE SEQUENCE</scope>
    <source>
        <tissue evidence="2">Leaves</tissue>
    </source>
</reference>